<evidence type="ECO:0000259" key="13">
    <source>
        <dbReference type="Pfam" id="PF00349"/>
    </source>
</evidence>
<keyword evidence="9" id="KW-0067">ATP-binding</keyword>
<dbReference type="Gene3D" id="3.90.25.10">
    <property type="entry name" value="UDP-galactose 4-epimerase, domain 1"/>
    <property type="match status" value="1"/>
</dbReference>
<dbReference type="GO" id="GO:0004396">
    <property type="term" value="F:hexokinase activity"/>
    <property type="evidence" value="ECO:0007669"/>
    <property type="project" value="InterPro"/>
</dbReference>
<dbReference type="Proteomes" id="UP000604046">
    <property type="component" value="Unassembled WGS sequence"/>
</dbReference>
<evidence type="ECO:0000259" key="15">
    <source>
        <dbReference type="Pfam" id="PF03727"/>
    </source>
</evidence>
<feature type="domain" description="Hexokinase N-terminal" evidence="13">
    <location>
        <begin position="480"/>
        <end position="622"/>
    </location>
</feature>
<dbReference type="Pfam" id="PF01370">
    <property type="entry name" value="Epimerase"/>
    <property type="match status" value="1"/>
</dbReference>
<comment type="caution">
    <text evidence="16">The sequence shown here is derived from an EMBL/GenBank/DDBJ whole genome shotgun (WGS) entry which is preliminary data.</text>
</comment>
<dbReference type="InterPro" id="IPR036291">
    <property type="entry name" value="NAD(P)-bd_dom_sf"/>
</dbReference>
<sequence>MIPSFGWQPLGPKPLQPLRAQLTQRTGGHLTGEESGRGNGWLSCSLLALAVARAGRPSSERPTRSVGCSAMRSGWRGQSRVLCTGGCGYIGSHTVLGLLQAGYEVVVIDNLSRGSSQSLGRVLQLLSATERVAVEELRSRLRLVVVDLCDEACLEEALVFEQFDSVIHFAGFKSVGESMEVPQLYRENNVGGFETLVRVLSKHSISSRALLSSSCTVYRPSSEKIDETAPLEPTCPYGETKLRQEAVLKDLIKSSGWRGCSLRYFNPAGAHSNELGEAPKDGTPLMLVPLLQRMALQGEGELSVFGGDYNTRDGSAVRDYIHIQDLVDAHVKALRRLDLQESQELEVFNLGSGEGSTVFEVLDAFSHASGRRLAPNVQARRPGDAAFAVADPSLAHQVLGWRATRKLDQILTSAWEFIRANPDGFKKDPPYPRAVPGVADRLRDLAQLLFPDSTRLHALHAAIMESSKVVGRCSAVAQPNLRGLTYVVDWGGSTLRVLRFAAGAERYSGEAEIISEHLKAQDASPDELFDFMADVVARVFHRHGDAGQGQAIPLCFVVSFALSFESFGPTKAVTLTHWAKDWATPGIQGQNLAELMAQALARRRLPLKVTKVLNDCVASLFALSEVVADAAVVVGTGTNACFVRRKSGSESEECREVLSTEWGGITSGLPVLQADRDANNGGEVNLERMVSGLYLPRIVQRLHAQPAEGTLCPKQELATSMEAMEACSAADSGAIQSCEFVTARSAAICAKALAAVLDNLARAKAGKMELMEVVLDGALFHKLPQYFWWFKHHLLESLRPQLQPRVRLHLVKDAASLGAVRVADGSVFFQHAA</sequence>
<dbReference type="GO" id="GO:0005829">
    <property type="term" value="C:cytosol"/>
    <property type="evidence" value="ECO:0007669"/>
    <property type="project" value="TreeGrafter"/>
</dbReference>
<dbReference type="Pfam" id="PF03727">
    <property type="entry name" value="Hexokinase_2"/>
    <property type="match status" value="2"/>
</dbReference>
<dbReference type="Gene3D" id="3.40.367.20">
    <property type="match status" value="2"/>
</dbReference>
<dbReference type="InterPro" id="IPR022673">
    <property type="entry name" value="Hexokinase_C"/>
</dbReference>
<dbReference type="GO" id="GO:0001678">
    <property type="term" value="P:intracellular glucose homeostasis"/>
    <property type="evidence" value="ECO:0007669"/>
    <property type="project" value="InterPro"/>
</dbReference>
<dbReference type="UniPathway" id="UPA00109">
    <property type="reaction ID" value="UER00180"/>
</dbReference>
<dbReference type="InterPro" id="IPR043129">
    <property type="entry name" value="ATPase_NBD"/>
</dbReference>
<protein>
    <recommendedName>
        <fullName evidence="5">UDP-glucose 4-epimerase</fullName>
        <ecNumber evidence="5">5.1.3.2</ecNumber>
    </recommendedName>
</protein>
<dbReference type="PANTHER" id="PTHR43725:SF47">
    <property type="entry name" value="UDP-GLUCOSE 4-EPIMERASE"/>
    <property type="match status" value="1"/>
</dbReference>
<evidence type="ECO:0000256" key="10">
    <source>
        <dbReference type="ARBA" id="ARBA00023027"/>
    </source>
</evidence>
<dbReference type="Gene3D" id="3.30.420.40">
    <property type="match status" value="1"/>
</dbReference>
<dbReference type="Pfam" id="PF00349">
    <property type="entry name" value="Hexokinase_1"/>
    <property type="match status" value="1"/>
</dbReference>
<feature type="domain" description="NAD-dependent epimerase/dehydratase" evidence="14">
    <location>
        <begin position="81"/>
        <end position="351"/>
    </location>
</feature>
<keyword evidence="10" id="KW-0520">NAD</keyword>
<evidence type="ECO:0000259" key="14">
    <source>
        <dbReference type="Pfam" id="PF01370"/>
    </source>
</evidence>
<name>A0A812J0N6_9DINO</name>
<dbReference type="GO" id="GO:0003978">
    <property type="term" value="F:UDP-glucose 4-epimerase activity"/>
    <property type="evidence" value="ECO:0007669"/>
    <property type="project" value="UniProtKB-EC"/>
</dbReference>
<evidence type="ECO:0000256" key="6">
    <source>
        <dbReference type="ARBA" id="ARBA00022679"/>
    </source>
</evidence>
<evidence type="ECO:0000256" key="1">
    <source>
        <dbReference type="ARBA" id="ARBA00000083"/>
    </source>
</evidence>
<keyword evidence="17" id="KW-1185">Reference proteome</keyword>
<keyword evidence="7" id="KW-0547">Nucleotide-binding</keyword>
<accession>A0A812J0N6</accession>
<dbReference type="InterPro" id="IPR001509">
    <property type="entry name" value="Epimerase_deHydtase"/>
</dbReference>
<evidence type="ECO:0000313" key="17">
    <source>
        <dbReference type="Proteomes" id="UP000604046"/>
    </source>
</evidence>
<dbReference type="GO" id="GO:0006096">
    <property type="term" value="P:glycolytic process"/>
    <property type="evidence" value="ECO:0007669"/>
    <property type="project" value="UniProtKB-UniPathway"/>
</dbReference>
<dbReference type="AlphaFoldDB" id="A0A812J0N6"/>
<dbReference type="PRINTS" id="PR00475">
    <property type="entry name" value="HEXOKINASE"/>
</dbReference>
<evidence type="ECO:0000256" key="12">
    <source>
        <dbReference type="ARBA" id="ARBA00023235"/>
    </source>
</evidence>
<comment type="pathway">
    <text evidence="3">Carbohydrate metabolism; galactose metabolism.</text>
</comment>
<dbReference type="InterPro" id="IPR001312">
    <property type="entry name" value="Hexokinase"/>
</dbReference>
<evidence type="ECO:0000256" key="2">
    <source>
        <dbReference type="ARBA" id="ARBA00001911"/>
    </source>
</evidence>
<dbReference type="GO" id="GO:0005536">
    <property type="term" value="F:D-glucose binding"/>
    <property type="evidence" value="ECO:0007669"/>
    <property type="project" value="InterPro"/>
</dbReference>
<dbReference type="PANTHER" id="PTHR43725">
    <property type="entry name" value="UDP-GLUCOSE 4-EPIMERASE"/>
    <property type="match status" value="1"/>
</dbReference>
<reference evidence="16" key="1">
    <citation type="submission" date="2021-02" db="EMBL/GenBank/DDBJ databases">
        <authorList>
            <person name="Dougan E. K."/>
            <person name="Rhodes N."/>
            <person name="Thang M."/>
            <person name="Chan C."/>
        </authorList>
    </citation>
    <scope>NUCLEOTIDE SEQUENCE</scope>
</reference>
<evidence type="ECO:0000256" key="11">
    <source>
        <dbReference type="ARBA" id="ARBA00023144"/>
    </source>
</evidence>
<evidence type="ECO:0000256" key="4">
    <source>
        <dbReference type="ARBA" id="ARBA00009225"/>
    </source>
</evidence>
<feature type="domain" description="Hexokinase C-terminal" evidence="15">
    <location>
        <begin position="630"/>
        <end position="708"/>
    </location>
</feature>
<dbReference type="NCBIfam" id="TIGR01179">
    <property type="entry name" value="galE"/>
    <property type="match status" value="1"/>
</dbReference>
<comment type="cofactor">
    <cofactor evidence="2">
        <name>NAD(+)</name>
        <dbReference type="ChEBI" id="CHEBI:57540"/>
    </cofactor>
</comment>
<gene>
    <name evidence="16" type="primary">UGE5</name>
    <name evidence="16" type="ORF">SNAT2548_LOCUS5421</name>
</gene>
<proteinExistence type="inferred from homology"/>
<dbReference type="InterPro" id="IPR005886">
    <property type="entry name" value="UDP_G4E"/>
</dbReference>
<evidence type="ECO:0000256" key="8">
    <source>
        <dbReference type="ARBA" id="ARBA00022777"/>
    </source>
</evidence>
<evidence type="ECO:0000256" key="7">
    <source>
        <dbReference type="ARBA" id="ARBA00022741"/>
    </source>
</evidence>
<dbReference type="EC" id="5.1.3.2" evidence="5"/>
<dbReference type="OrthoDB" id="9402762at2759"/>
<dbReference type="SUPFAM" id="SSF53067">
    <property type="entry name" value="Actin-like ATPase domain"/>
    <property type="match status" value="1"/>
</dbReference>
<organism evidence="16 17">
    <name type="scientific">Symbiodinium natans</name>
    <dbReference type="NCBI Taxonomy" id="878477"/>
    <lineage>
        <taxon>Eukaryota</taxon>
        <taxon>Sar</taxon>
        <taxon>Alveolata</taxon>
        <taxon>Dinophyceae</taxon>
        <taxon>Suessiales</taxon>
        <taxon>Symbiodiniaceae</taxon>
        <taxon>Symbiodinium</taxon>
    </lineage>
</organism>
<keyword evidence="11" id="KW-0299">Galactose metabolism</keyword>
<dbReference type="PROSITE" id="PS51748">
    <property type="entry name" value="HEXOKINASE_2"/>
    <property type="match status" value="1"/>
</dbReference>
<keyword evidence="8" id="KW-0418">Kinase</keyword>
<evidence type="ECO:0000313" key="16">
    <source>
        <dbReference type="EMBL" id="CAE7195639.1"/>
    </source>
</evidence>
<dbReference type="SUPFAM" id="SSF51735">
    <property type="entry name" value="NAD(P)-binding Rossmann-fold domains"/>
    <property type="match status" value="1"/>
</dbReference>
<evidence type="ECO:0000256" key="9">
    <source>
        <dbReference type="ARBA" id="ARBA00022840"/>
    </source>
</evidence>
<evidence type="ECO:0000256" key="5">
    <source>
        <dbReference type="ARBA" id="ARBA00013189"/>
    </source>
</evidence>
<comment type="catalytic activity">
    <reaction evidence="1">
        <text>UDP-alpha-D-glucose = UDP-alpha-D-galactose</text>
        <dbReference type="Rhea" id="RHEA:22168"/>
        <dbReference type="ChEBI" id="CHEBI:58885"/>
        <dbReference type="ChEBI" id="CHEBI:66914"/>
        <dbReference type="EC" id="5.1.3.2"/>
    </reaction>
</comment>
<keyword evidence="6" id="KW-0808">Transferase</keyword>
<feature type="domain" description="Hexokinase C-terminal" evidence="15">
    <location>
        <begin position="719"/>
        <end position="821"/>
    </location>
</feature>
<dbReference type="CDD" id="cd24000">
    <property type="entry name" value="ASKHA_NBD_HK"/>
    <property type="match status" value="1"/>
</dbReference>
<dbReference type="EMBL" id="CAJNDS010000347">
    <property type="protein sequence ID" value="CAE7195639.1"/>
    <property type="molecule type" value="Genomic_DNA"/>
</dbReference>
<dbReference type="GO" id="GO:0005524">
    <property type="term" value="F:ATP binding"/>
    <property type="evidence" value="ECO:0007669"/>
    <property type="project" value="UniProtKB-KW"/>
</dbReference>
<comment type="similarity">
    <text evidence="4">Belongs to the hexokinase family.</text>
</comment>
<keyword evidence="11" id="KW-0119">Carbohydrate metabolism</keyword>
<dbReference type="GO" id="GO:0006012">
    <property type="term" value="P:galactose metabolic process"/>
    <property type="evidence" value="ECO:0007669"/>
    <property type="project" value="UniProtKB-KW"/>
</dbReference>
<keyword evidence="12" id="KW-0413">Isomerase</keyword>
<dbReference type="Gene3D" id="3.40.50.720">
    <property type="entry name" value="NAD(P)-binding Rossmann-like Domain"/>
    <property type="match status" value="1"/>
</dbReference>
<evidence type="ECO:0000256" key="3">
    <source>
        <dbReference type="ARBA" id="ARBA00004947"/>
    </source>
</evidence>
<dbReference type="InterPro" id="IPR022672">
    <property type="entry name" value="Hexokinase_N"/>
</dbReference>